<name>A0A165ZXA1_DAUCS</name>
<reference evidence="2" key="2">
    <citation type="submission" date="2022-03" db="EMBL/GenBank/DDBJ databases">
        <title>Draft title - Genomic analysis of global carrot germplasm unveils the trajectory of domestication and the origin of high carotenoid orange carrot.</title>
        <authorList>
            <person name="Iorizzo M."/>
            <person name="Ellison S."/>
            <person name="Senalik D."/>
            <person name="Macko-Podgorni A."/>
            <person name="Grzebelus D."/>
            <person name="Bostan H."/>
            <person name="Rolling W."/>
            <person name="Curaba J."/>
            <person name="Simon P."/>
        </authorList>
    </citation>
    <scope>NUCLEOTIDE SEQUENCE</scope>
    <source>
        <tissue evidence="2">Leaf</tissue>
    </source>
</reference>
<proteinExistence type="predicted"/>
<keyword evidence="3" id="KW-1185">Reference proteome</keyword>
<feature type="region of interest" description="Disordered" evidence="1">
    <location>
        <begin position="133"/>
        <end position="185"/>
    </location>
</feature>
<dbReference type="PANTHER" id="PTHR33448:SF10">
    <property type="entry name" value="PROTAMINE P1 FAMILY PROTEIN"/>
    <property type="match status" value="1"/>
</dbReference>
<gene>
    <name evidence="2" type="ORF">DCAR_0310498</name>
</gene>
<organism evidence="2 3">
    <name type="scientific">Daucus carota subsp. sativus</name>
    <name type="common">Carrot</name>
    <dbReference type="NCBI Taxonomy" id="79200"/>
    <lineage>
        <taxon>Eukaryota</taxon>
        <taxon>Viridiplantae</taxon>
        <taxon>Streptophyta</taxon>
        <taxon>Embryophyta</taxon>
        <taxon>Tracheophyta</taxon>
        <taxon>Spermatophyta</taxon>
        <taxon>Magnoliopsida</taxon>
        <taxon>eudicotyledons</taxon>
        <taxon>Gunneridae</taxon>
        <taxon>Pentapetalae</taxon>
        <taxon>asterids</taxon>
        <taxon>campanulids</taxon>
        <taxon>Apiales</taxon>
        <taxon>Apiaceae</taxon>
        <taxon>Apioideae</taxon>
        <taxon>Scandiceae</taxon>
        <taxon>Daucinae</taxon>
        <taxon>Daucus</taxon>
        <taxon>Daucus sect. Daucus</taxon>
    </lineage>
</organism>
<protein>
    <submittedName>
        <fullName evidence="2">Uncharacterized protein</fullName>
    </submittedName>
</protein>
<dbReference type="KEGG" id="dcr:108213434"/>
<evidence type="ECO:0000313" key="3">
    <source>
        <dbReference type="Proteomes" id="UP000077755"/>
    </source>
</evidence>
<evidence type="ECO:0000313" key="2">
    <source>
        <dbReference type="EMBL" id="WOG91250.1"/>
    </source>
</evidence>
<dbReference type="AlphaFoldDB" id="A0A165ZXA1"/>
<feature type="compositionally biased region" description="Basic and acidic residues" evidence="1">
    <location>
        <begin position="133"/>
        <end position="149"/>
    </location>
</feature>
<sequence length="294" mass="32686">MKGVGSKAISSPSRGENYPAPLIMRFLKSNAGSRSRGGGARPRSSPMFVVRKKNVAATIETQEPSSPKVTCIGQVRVRHSKKFNSTKRGQLKQSQGTCTCFSVAKCSFRNSAINLKKWASFFRFGFRKNVDSRDNSAKSELDHRGHINDAETEMTGNEGNEAQLEEKEDTEEVSRGAKPPPRNALLLTRSRSAPFRSSSLAVQLWGETNNDIADVVRMRRCFREFDHREKESEKQMSRKLGIDEEGSEEICAMGKLAEGDSSIGKSMERLGMPHPLLLTRCRSESALKTRKGQA</sequence>
<dbReference type="Gramene" id="KZN00526">
    <property type="protein sequence ID" value="KZN00526"/>
    <property type="gene ID" value="DCAR_009280"/>
</dbReference>
<dbReference type="PANTHER" id="PTHR33448">
    <property type="entry name" value="CHLOROPLAST PROTEIN HCF243-RELATED"/>
    <property type="match status" value="1"/>
</dbReference>
<dbReference type="EMBL" id="CP093345">
    <property type="protein sequence ID" value="WOG91250.1"/>
    <property type="molecule type" value="Genomic_DNA"/>
</dbReference>
<dbReference type="OrthoDB" id="785861at2759"/>
<dbReference type="Proteomes" id="UP000077755">
    <property type="component" value="Chromosome 3"/>
</dbReference>
<accession>A0A165ZXA1</accession>
<reference evidence="2" key="1">
    <citation type="journal article" date="2016" name="Nat. Genet.">
        <title>A high-quality carrot genome assembly provides new insights into carotenoid accumulation and asterid genome evolution.</title>
        <authorList>
            <person name="Iorizzo M."/>
            <person name="Ellison S."/>
            <person name="Senalik D."/>
            <person name="Zeng P."/>
            <person name="Satapoomin P."/>
            <person name="Huang J."/>
            <person name="Bowman M."/>
            <person name="Iovene M."/>
            <person name="Sanseverino W."/>
            <person name="Cavagnaro P."/>
            <person name="Yildiz M."/>
            <person name="Macko-Podgorni A."/>
            <person name="Moranska E."/>
            <person name="Grzebelus E."/>
            <person name="Grzebelus D."/>
            <person name="Ashrafi H."/>
            <person name="Zheng Z."/>
            <person name="Cheng S."/>
            <person name="Spooner D."/>
            <person name="Van Deynze A."/>
            <person name="Simon P."/>
        </authorList>
    </citation>
    <scope>NUCLEOTIDE SEQUENCE</scope>
    <source>
        <tissue evidence="2">Leaf</tissue>
    </source>
</reference>
<evidence type="ECO:0000256" key="1">
    <source>
        <dbReference type="SAM" id="MobiDB-lite"/>
    </source>
</evidence>